<dbReference type="AlphaFoldDB" id="A0A6G6IST9"/>
<dbReference type="Gene3D" id="1.10.10.10">
    <property type="entry name" value="Winged helix-like DNA-binding domain superfamily/Winged helix DNA-binding domain"/>
    <property type="match status" value="1"/>
</dbReference>
<evidence type="ECO:0000259" key="2">
    <source>
        <dbReference type="PROSITE" id="PS51702"/>
    </source>
</evidence>
<dbReference type="InterPro" id="IPR003314">
    <property type="entry name" value="Mu-type_HTH"/>
</dbReference>
<reference evidence="3 4" key="1">
    <citation type="submission" date="2020-02" db="EMBL/GenBank/DDBJ databases">
        <title>Integrative conjugative elements (ICEs) and plasmids drive adaptation of Pseudomonas nitroreducens strain HBP1 to wastewater environment.</title>
        <authorList>
            <person name="Sentchilo V."/>
            <person name="Carraro N."/>
            <person name="Bertelli C."/>
            <person name="van der Meer J.R."/>
        </authorList>
    </citation>
    <scope>NUCLEOTIDE SEQUENCE [LARGE SCALE GENOMIC DNA]</scope>
    <source>
        <strain evidence="3 4">HBP1</strain>
    </source>
</reference>
<dbReference type="InterPro" id="IPR036388">
    <property type="entry name" value="WH-like_DNA-bd_sf"/>
</dbReference>
<evidence type="ECO:0000259" key="1">
    <source>
        <dbReference type="PROSITE" id="PS50994"/>
    </source>
</evidence>
<organism evidence="3 4">
    <name type="scientific">Pseudomonas nitroreducens</name>
    <dbReference type="NCBI Taxonomy" id="46680"/>
    <lineage>
        <taxon>Bacteria</taxon>
        <taxon>Pseudomonadati</taxon>
        <taxon>Pseudomonadota</taxon>
        <taxon>Gammaproteobacteria</taxon>
        <taxon>Pseudomonadales</taxon>
        <taxon>Pseudomonadaceae</taxon>
        <taxon>Pseudomonas</taxon>
    </lineage>
</organism>
<dbReference type="KEGG" id="pnt:G5B91_07840"/>
<dbReference type="PROSITE" id="PS51702">
    <property type="entry name" value="HTH_MU"/>
    <property type="match status" value="1"/>
</dbReference>
<dbReference type="EMBL" id="CP049140">
    <property type="protein sequence ID" value="QIE86178.1"/>
    <property type="molecule type" value="Genomic_DNA"/>
</dbReference>
<dbReference type="InterPro" id="IPR036397">
    <property type="entry name" value="RNaseH_sf"/>
</dbReference>
<dbReference type="InterPro" id="IPR015378">
    <property type="entry name" value="Transposase-like_Mu_C"/>
</dbReference>
<proteinExistence type="predicted"/>
<dbReference type="Pfam" id="PF09299">
    <property type="entry name" value="Mu-transpos_C"/>
    <property type="match status" value="1"/>
</dbReference>
<protein>
    <submittedName>
        <fullName evidence="3">DDE-type integrase/transposase/recombinase</fullName>
    </submittedName>
</protein>
<dbReference type="InterPro" id="IPR009004">
    <property type="entry name" value="Transposase_Mu_C"/>
</dbReference>
<dbReference type="GO" id="GO:0015074">
    <property type="term" value="P:DNA integration"/>
    <property type="evidence" value="ECO:0007669"/>
    <property type="project" value="InterPro"/>
</dbReference>
<dbReference type="InterPro" id="IPR009061">
    <property type="entry name" value="DNA-bd_dom_put_sf"/>
</dbReference>
<feature type="domain" description="HTH Mu-type" evidence="2">
    <location>
        <begin position="1"/>
        <end position="67"/>
    </location>
</feature>
<dbReference type="RefSeq" id="WP_024767774.1">
    <property type="nucleotide sequence ID" value="NZ_CP049140.1"/>
</dbReference>
<dbReference type="Gene3D" id="2.30.30.130">
    <property type="entry name" value="Transposase, Mu, C-terminal"/>
    <property type="match status" value="1"/>
</dbReference>
<dbReference type="Proteomes" id="UP000501063">
    <property type="component" value="Chromosome"/>
</dbReference>
<gene>
    <name evidence="3" type="ORF">G5B91_07840</name>
</gene>
<sequence>MRKWFTAKELAGLPGLPGTVQGISLRAKREGWEAQLRLGRGGAQEYSFSVLPSETQAALLATSVNVEKPEVAPSGGQDIVLRDEISASRLTDDQRGVMIARLSFVREIERMSQAVSQQRAIMTLVGLARDSLLSPYLAARVERANDRKTADRSLSERTLKRWLADYRRDGEAGLAPARRKADMGIPTWAPDFLRCYQRPTKPAVERAYDEFTKKYQGDRPSIHQVRRFLEKLSPEARERGRYSPQELKALQPFRRRTTKNLLPGDVYTADGHKFDAEVINPITGKPYRPEITATLDVATRRVLGVAIGESENSIDVMYSLRDAIQRGGMFALFYVDNGSGFANDAVREVVDRLGGEMVHALPYNSQARGLIERAHQSIWVAAAKKLTSYIGADMDKHAGTKVHRISRQQLRDHGRTRLIPTHNEFMAAAEVEVEEYNNRPHRALAKMRDPQTGRMRHMSPNEAWEAARGTGWEPMLAPPELVSDLMRPQVVRRTLRGEVTWDGNRYFLNDLRDIHGEDVRIAYDVRDASRVWVRTMDGELIGEALLDGNASDYMPMNRIEKGRERRAQGQLKRGIDKLENLTGQRVELVATTKAPSADLEPAALEEARRYAAALAAPSNTFEIPTDSMARYRLWKRVDRRITAGEQMEPEAHRWHGDYPRTDEFKSTQDMYDFAEAGLARA</sequence>
<accession>A0A6G6IST9</accession>
<dbReference type="InterPro" id="IPR012337">
    <property type="entry name" value="RNaseH-like_sf"/>
</dbReference>
<dbReference type="SUPFAM" id="SSF53098">
    <property type="entry name" value="Ribonuclease H-like"/>
    <property type="match status" value="1"/>
</dbReference>
<evidence type="ECO:0000313" key="4">
    <source>
        <dbReference type="Proteomes" id="UP000501063"/>
    </source>
</evidence>
<dbReference type="PROSITE" id="PS50994">
    <property type="entry name" value="INTEGRASE"/>
    <property type="match status" value="1"/>
</dbReference>
<dbReference type="InterPro" id="IPR001584">
    <property type="entry name" value="Integrase_cat-core"/>
</dbReference>
<dbReference type="SUPFAM" id="SSF50610">
    <property type="entry name" value="mu transposase, C-terminal domain"/>
    <property type="match status" value="1"/>
</dbReference>
<dbReference type="Gene3D" id="3.30.420.10">
    <property type="entry name" value="Ribonuclease H-like superfamily/Ribonuclease H"/>
    <property type="match status" value="1"/>
</dbReference>
<evidence type="ECO:0000313" key="3">
    <source>
        <dbReference type="EMBL" id="QIE86178.1"/>
    </source>
</evidence>
<dbReference type="SUPFAM" id="SSF46955">
    <property type="entry name" value="Putative DNA-binding domain"/>
    <property type="match status" value="1"/>
</dbReference>
<dbReference type="Pfam" id="PF02316">
    <property type="entry name" value="HTH_Tnp_Mu_1"/>
    <property type="match status" value="1"/>
</dbReference>
<name>A0A6G6IST9_PSENT</name>
<dbReference type="GO" id="GO:0003677">
    <property type="term" value="F:DNA binding"/>
    <property type="evidence" value="ECO:0007669"/>
    <property type="project" value="InterPro"/>
</dbReference>
<feature type="domain" description="Integrase catalytic" evidence="1">
    <location>
        <begin position="259"/>
        <end position="428"/>
    </location>
</feature>